<dbReference type="Gene3D" id="2.20.28.10">
    <property type="match status" value="1"/>
</dbReference>
<dbReference type="EMBL" id="JH992966">
    <property type="protein sequence ID" value="EKX54851.1"/>
    <property type="molecule type" value="Genomic_DNA"/>
</dbReference>
<dbReference type="CDD" id="cd17759">
    <property type="entry name" value="MCM8"/>
    <property type="match status" value="1"/>
</dbReference>
<dbReference type="SMART" id="SM00350">
    <property type="entry name" value="MCM"/>
    <property type="match status" value="1"/>
</dbReference>
<evidence type="ECO:0000256" key="2">
    <source>
        <dbReference type="ARBA" id="ARBA00004229"/>
    </source>
</evidence>
<keyword evidence="7 10" id="KW-0238">DNA-binding</keyword>
<dbReference type="Pfam" id="PF17855">
    <property type="entry name" value="MCM_lid"/>
    <property type="match status" value="1"/>
</dbReference>
<evidence type="ECO:0000313" key="15">
    <source>
        <dbReference type="Proteomes" id="UP000011087"/>
    </source>
</evidence>
<dbReference type="SUPFAM" id="SSF50249">
    <property type="entry name" value="Nucleic acid-binding proteins"/>
    <property type="match status" value="1"/>
</dbReference>
<dbReference type="Pfam" id="PF25051">
    <property type="entry name" value="WHD_MCM8"/>
    <property type="match status" value="1"/>
</dbReference>
<sequence>MKFLKSNCIGKFVCVRGTVIRVSTIKPILLSMNFLCAKCGGEKSVAMSDGKFDCPGSCFVCKNKSMIPDRNSAITTDWQKVRLQEIVTDESREDGRMPRTIECELTDDLVDKCIPGDEIAISGIVKVVSTDGDGGHRGKNKCLFLLYIEANSISNSKKASGDKSDTLVFTSKDLKAVKEIANDSDTFKLIVNSICPSIYGHEVVKMALALALFGGCQKNGEEKNKLAVRGDPHILIVGEPGLGKSQMLQAVSVLAPRGVYVCGNTTSTAGLTVTVGKDSGSGDFSLEAGALVLGDQGVCCIDEFDKMGGEQQALLEAMEQQSISVAKAGIVCSLSARSAVIAAANPIGGHYNRAKTVCENLKMSRAIMSRFDVIFILLDNPDMERDQMLSEHVMAMHRGPKTENSNNPRKYGLESSSSQVSPSLSQRLQIQPGEVWDPLPPVIFRKYIAYARKYCRPRLSEGAKSVIQSFYLELRKRKNQMDSTPITTRQLEALIRLAEARAKLELQETVSAEHAMDVVNLLRESLMDTLTDDLGKIDFGRTSGMGRNKEVQKMLKAIHRTAERDCKTLFTVEELRKIALEIGIRRADEIIETLNLNMVLLMKGNRTYQLQTY</sequence>
<dbReference type="HOGENOM" id="CLU_000995_7_2_1"/>
<evidence type="ECO:0000256" key="11">
    <source>
        <dbReference type="SAM" id="MobiDB-lite"/>
    </source>
</evidence>
<accession>L1K206</accession>
<dbReference type="PANTHER" id="PTHR11630:SF47">
    <property type="entry name" value="DNA HELICASE MCM8"/>
    <property type="match status" value="1"/>
</dbReference>
<dbReference type="STRING" id="905079.L1K206"/>
<reference evidence="15" key="2">
    <citation type="submission" date="2012-11" db="EMBL/GenBank/DDBJ databases">
        <authorList>
            <person name="Kuo A."/>
            <person name="Curtis B.A."/>
            <person name="Tanifuji G."/>
            <person name="Burki F."/>
            <person name="Gruber A."/>
            <person name="Irimia M."/>
            <person name="Maruyama S."/>
            <person name="Arias M.C."/>
            <person name="Ball S.G."/>
            <person name="Gile G.H."/>
            <person name="Hirakawa Y."/>
            <person name="Hopkins J.F."/>
            <person name="Rensing S.A."/>
            <person name="Schmutz J."/>
            <person name="Symeonidi A."/>
            <person name="Elias M."/>
            <person name="Eveleigh R.J."/>
            <person name="Herman E.K."/>
            <person name="Klute M.J."/>
            <person name="Nakayama T."/>
            <person name="Obornik M."/>
            <person name="Reyes-Prieto A."/>
            <person name="Armbrust E.V."/>
            <person name="Aves S.J."/>
            <person name="Beiko R.G."/>
            <person name="Coutinho P."/>
            <person name="Dacks J.B."/>
            <person name="Durnford D.G."/>
            <person name="Fast N.M."/>
            <person name="Green B.R."/>
            <person name="Grisdale C."/>
            <person name="Hempe F."/>
            <person name="Henrissat B."/>
            <person name="Hoppner M.P."/>
            <person name="Ishida K.-I."/>
            <person name="Kim E."/>
            <person name="Koreny L."/>
            <person name="Kroth P.G."/>
            <person name="Liu Y."/>
            <person name="Malik S.-B."/>
            <person name="Maier U.G."/>
            <person name="McRose D."/>
            <person name="Mock T."/>
            <person name="Neilson J.A."/>
            <person name="Onodera N.T."/>
            <person name="Poole A.M."/>
            <person name="Pritham E.J."/>
            <person name="Richards T.A."/>
            <person name="Rocap G."/>
            <person name="Roy S.W."/>
            <person name="Sarai C."/>
            <person name="Schaack S."/>
            <person name="Shirato S."/>
            <person name="Slamovits C.H."/>
            <person name="Spencer D.F."/>
            <person name="Suzuki S."/>
            <person name="Worden A.Z."/>
            <person name="Zauner S."/>
            <person name="Barry K."/>
            <person name="Bell C."/>
            <person name="Bharti A.K."/>
            <person name="Crow J.A."/>
            <person name="Grimwood J."/>
            <person name="Kramer R."/>
            <person name="Lindquist E."/>
            <person name="Lucas S."/>
            <person name="Salamov A."/>
            <person name="McFadden G.I."/>
            <person name="Lane C.E."/>
            <person name="Keeling P.J."/>
            <person name="Gray M.W."/>
            <person name="Grigoriev I.V."/>
            <person name="Archibald J.M."/>
        </authorList>
    </citation>
    <scope>NUCLEOTIDE SEQUENCE</scope>
    <source>
        <strain evidence="15">CCMP2712</strain>
    </source>
</reference>
<dbReference type="SUPFAM" id="SSF52540">
    <property type="entry name" value="P-loop containing nucleoside triphosphate hydrolases"/>
    <property type="match status" value="1"/>
</dbReference>
<comment type="similarity">
    <text evidence="3 10">Belongs to the MCM family.</text>
</comment>
<dbReference type="Proteomes" id="UP000011087">
    <property type="component" value="Unassembled WGS sequence"/>
</dbReference>
<dbReference type="CDD" id="cd22247">
    <property type="entry name" value="MCM8_WHD"/>
    <property type="match status" value="1"/>
</dbReference>
<dbReference type="GO" id="GO:0006260">
    <property type="term" value="P:DNA replication"/>
    <property type="evidence" value="ECO:0007669"/>
    <property type="project" value="InterPro"/>
</dbReference>
<dbReference type="InterPro" id="IPR003593">
    <property type="entry name" value="AAA+_ATPase"/>
</dbReference>
<evidence type="ECO:0000259" key="12">
    <source>
        <dbReference type="PROSITE" id="PS50051"/>
    </source>
</evidence>
<dbReference type="KEGG" id="gtt:GUITHDRAFT_156809"/>
<dbReference type="InterPro" id="IPR001208">
    <property type="entry name" value="MCM_dom"/>
</dbReference>
<keyword evidence="8" id="KW-0539">Nucleus</keyword>
<keyword evidence="6 10" id="KW-0067">ATP-binding</keyword>
<dbReference type="GO" id="GO:0003697">
    <property type="term" value="F:single-stranded DNA binding"/>
    <property type="evidence" value="ECO:0007669"/>
    <property type="project" value="TreeGrafter"/>
</dbReference>
<dbReference type="GO" id="GO:0042555">
    <property type="term" value="C:MCM complex"/>
    <property type="evidence" value="ECO:0007669"/>
    <property type="project" value="TreeGrafter"/>
</dbReference>
<comment type="subcellular location">
    <subcellularLocation>
        <location evidence="1">Nucleus</location>
    </subcellularLocation>
    <subcellularLocation>
        <location evidence="2">Plastid</location>
        <location evidence="2">Chloroplast</location>
    </subcellularLocation>
</comment>
<dbReference type="PROSITE" id="PS00847">
    <property type="entry name" value="MCM_1"/>
    <property type="match status" value="1"/>
</dbReference>
<dbReference type="RefSeq" id="XP_005841831.1">
    <property type="nucleotide sequence ID" value="XM_005841774.1"/>
</dbReference>
<evidence type="ECO:0000313" key="14">
    <source>
        <dbReference type="EnsemblProtists" id="EKX54851"/>
    </source>
</evidence>
<dbReference type="InterPro" id="IPR033762">
    <property type="entry name" value="MCM_OB"/>
</dbReference>
<feature type="domain" description="MCM C-terminal AAA(+) ATPase" evidence="12">
    <location>
        <begin position="186"/>
        <end position="393"/>
    </location>
</feature>
<keyword evidence="5 10" id="KW-0547">Nucleotide-binding</keyword>
<evidence type="ECO:0000313" key="13">
    <source>
        <dbReference type="EMBL" id="EKX54851.1"/>
    </source>
</evidence>
<proteinExistence type="inferred from homology"/>
<feature type="region of interest" description="Disordered" evidence="11">
    <location>
        <begin position="396"/>
        <end position="420"/>
    </location>
</feature>
<dbReference type="PRINTS" id="PR01657">
    <property type="entry name" value="MCMFAMILY"/>
</dbReference>
<dbReference type="OMA" id="THTVDWQ"/>
<evidence type="ECO:0000256" key="10">
    <source>
        <dbReference type="RuleBase" id="RU004070"/>
    </source>
</evidence>
<dbReference type="GO" id="GO:0009507">
    <property type="term" value="C:chloroplast"/>
    <property type="evidence" value="ECO:0007669"/>
    <property type="project" value="UniProtKB-SubCell"/>
</dbReference>
<evidence type="ECO:0000256" key="7">
    <source>
        <dbReference type="ARBA" id="ARBA00023125"/>
    </source>
</evidence>
<dbReference type="PANTHER" id="PTHR11630">
    <property type="entry name" value="DNA REPLICATION LICENSING FACTOR MCM FAMILY MEMBER"/>
    <property type="match status" value="1"/>
</dbReference>
<dbReference type="GO" id="GO:0006310">
    <property type="term" value="P:DNA recombination"/>
    <property type="evidence" value="ECO:0007669"/>
    <property type="project" value="UniProtKB-ARBA"/>
</dbReference>
<dbReference type="Gene3D" id="3.40.50.300">
    <property type="entry name" value="P-loop containing nucleotide triphosphate hydrolases"/>
    <property type="match status" value="1"/>
</dbReference>
<evidence type="ECO:0000256" key="5">
    <source>
        <dbReference type="ARBA" id="ARBA00022741"/>
    </source>
</evidence>
<evidence type="ECO:0000256" key="6">
    <source>
        <dbReference type="ARBA" id="ARBA00022840"/>
    </source>
</evidence>
<dbReference type="AlphaFoldDB" id="L1K206"/>
<dbReference type="GO" id="GO:0005524">
    <property type="term" value="F:ATP binding"/>
    <property type="evidence" value="ECO:0007669"/>
    <property type="project" value="UniProtKB-KW"/>
</dbReference>
<dbReference type="Pfam" id="PF17207">
    <property type="entry name" value="MCM_OB"/>
    <property type="match status" value="1"/>
</dbReference>
<dbReference type="InterPro" id="IPR056875">
    <property type="entry name" value="MCM8/REC_WHD"/>
</dbReference>
<dbReference type="OrthoDB" id="422555at2759"/>
<organism evidence="13">
    <name type="scientific">Guillardia theta (strain CCMP2712)</name>
    <name type="common">Cryptophyte</name>
    <dbReference type="NCBI Taxonomy" id="905079"/>
    <lineage>
        <taxon>Eukaryota</taxon>
        <taxon>Cryptophyceae</taxon>
        <taxon>Pyrenomonadales</taxon>
        <taxon>Geminigeraceae</taxon>
        <taxon>Guillardia</taxon>
    </lineage>
</organism>
<dbReference type="InterPro" id="IPR031327">
    <property type="entry name" value="MCM"/>
</dbReference>
<evidence type="ECO:0000256" key="1">
    <source>
        <dbReference type="ARBA" id="ARBA00004123"/>
    </source>
</evidence>
<dbReference type="InterPro" id="IPR027417">
    <property type="entry name" value="P-loop_NTPase"/>
</dbReference>
<evidence type="ECO:0000256" key="3">
    <source>
        <dbReference type="ARBA" id="ARBA00008010"/>
    </source>
</evidence>
<dbReference type="Pfam" id="PF00493">
    <property type="entry name" value="MCM"/>
    <property type="match status" value="1"/>
</dbReference>
<dbReference type="GO" id="GO:0017116">
    <property type="term" value="F:single-stranded DNA helicase activity"/>
    <property type="evidence" value="ECO:0007669"/>
    <property type="project" value="TreeGrafter"/>
</dbReference>
<dbReference type="GeneID" id="17311447"/>
<evidence type="ECO:0000256" key="9">
    <source>
        <dbReference type="ARBA" id="ARBA00042306"/>
    </source>
</evidence>
<dbReference type="GO" id="GO:0005634">
    <property type="term" value="C:nucleus"/>
    <property type="evidence" value="ECO:0007669"/>
    <property type="project" value="UniProtKB-SubCell"/>
</dbReference>
<keyword evidence="15" id="KW-1185">Reference proteome</keyword>
<dbReference type="EC" id="3.6.4.12" evidence="4"/>
<dbReference type="InterPro" id="IPR012340">
    <property type="entry name" value="NA-bd_OB-fold"/>
</dbReference>
<protein>
    <recommendedName>
        <fullName evidence="4">DNA helicase</fullName>
        <ecNumber evidence="4">3.6.4.12</ecNumber>
    </recommendedName>
    <alternativeName>
        <fullName evidence="9">Minichromosome maintenance 8</fullName>
    </alternativeName>
</protein>
<evidence type="ECO:0000256" key="8">
    <source>
        <dbReference type="ARBA" id="ARBA00023242"/>
    </source>
</evidence>
<evidence type="ECO:0000256" key="4">
    <source>
        <dbReference type="ARBA" id="ARBA00012551"/>
    </source>
</evidence>
<name>L1K206_GUITC</name>
<reference evidence="13 15" key="1">
    <citation type="journal article" date="2012" name="Nature">
        <title>Algal genomes reveal evolutionary mosaicism and the fate of nucleomorphs.</title>
        <authorList>
            <consortium name="DOE Joint Genome Institute"/>
            <person name="Curtis B.A."/>
            <person name="Tanifuji G."/>
            <person name="Burki F."/>
            <person name="Gruber A."/>
            <person name="Irimia M."/>
            <person name="Maruyama S."/>
            <person name="Arias M.C."/>
            <person name="Ball S.G."/>
            <person name="Gile G.H."/>
            <person name="Hirakawa Y."/>
            <person name="Hopkins J.F."/>
            <person name="Kuo A."/>
            <person name="Rensing S.A."/>
            <person name="Schmutz J."/>
            <person name="Symeonidi A."/>
            <person name="Elias M."/>
            <person name="Eveleigh R.J."/>
            <person name="Herman E.K."/>
            <person name="Klute M.J."/>
            <person name="Nakayama T."/>
            <person name="Obornik M."/>
            <person name="Reyes-Prieto A."/>
            <person name="Armbrust E.V."/>
            <person name="Aves S.J."/>
            <person name="Beiko R.G."/>
            <person name="Coutinho P."/>
            <person name="Dacks J.B."/>
            <person name="Durnford D.G."/>
            <person name="Fast N.M."/>
            <person name="Green B.R."/>
            <person name="Grisdale C.J."/>
            <person name="Hempel F."/>
            <person name="Henrissat B."/>
            <person name="Hoppner M.P."/>
            <person name="Ishida K."/>
            <person name="Kim E."/>
            <person name="Koreny L."/>
            <person name="Kroth P.G."/>
            <person name="Liu Y."/>
            <person name="Malik S.B."/>
            <person name="Maier U.G."/>
            <person name="McRose D."/>
            <person name="Mock T."/>
            <person name="Neilson J.A."/>
            <person name="Onodera N.T."/>
            <person name="Poole A.M."/>
            <person name="Pritham E.J."/>
            <person name="Richards T.A."/>
            <person name="Rocap G."/>
            <person name="Roy S.W."/>
            <person name="Sarai C."/>
            <person name="Schaack S."/>
            <person name="Shirato S."/>
            <person name="Slamovits C.H."/>
            <person name="Spencer D.F."/>
            <person name="Suzuki S."/>
            <person name="Worden A.Z."/>
            <person name="Zauner S."/>
            <person name="Barry K."/>
            <person name="Bell C."/>
            <person name="Bharti A.K."/>
            <person name="Crow J.A."/>
            <person name="Grimwood J."/>
            <person name="Kramer R."/>
            <person name="Lindquist E."/>
            <person name="Lucas S."/>
            <person name="Salamov A."/>
            <person name="McFadden G.I."/>
            <person name="Lane C.E."/>
            <person name="Keeling P.J."/>
            <person name="Gray M.W."/>
            <person name="Grigoriev I.V."/>
            <person name="Archibald J.M."/>
        </authorList>
    </citation>
    <scope>NUCLEOTIDE SEQUENCE</scope>
    <source>
        <strain evidence="13 15">CCMP2712</strain>
    </source>
</reference>
<dbReference type="Gene3D" id="2.40.50.140">
    <property type="entry name" value="Nucleic acid-binding proteins"/>
    <property type="match status" value="1"/>
</dbReference>
<dbReference type="InterPro" id="IPR041562">
    <property type="entry name" value="MCM_lid"/>
</dbReference>
<dbReference type="SMART" id="SM00382">
    <property type="entry name" value="AAA"/>
    <property type="match status" value="1"/>
</dbReference>
<dbReference type="EnsemblProtists" id="EKX54851">
    <property type="protein sequence ID" value="EKX54851"/>
    <property type="gene ID" value="GUITHDRAFT_156809"/>
</dbReference>
<reference evidence="14" key="3">
    <citation type="submission" date="2016-03" db="UniProtKB">
        <authorList>
            <consortium name="EnsemblProtists"/>
        </authorList>
    </citation>
    <scope>IDENTIFICATION</scope>
</reference>
<dbReference type="PROSITE" id="PS50051">
    <property type="entry name" value="MCM_2"/>
    <property type="match status" value="1"/>
</dbReference>
<dbReference type="InterPro" id="IPR018525">
    <property type="entry name" value="MCM_CS"/>
</dbReference>
<dbReference type="PaxDb" id="55529-EKX54851"/>
<dbReference type="eggNOG" id="KOG0480">
    <property type="taxonomic scope" value="Eukaryota"/>
</dbReference>
<gene>
    <name evidence="13" type="primary">MCM8</name>
    <name evidence="13" type="ORF">GUITHDRAFT_156809</name>
</gene>